<dbReference type="HOGENOM" id="CLU_069356_15_3_11"/>
<comment type="caution">
    <text evidence="4">The sequence shown here is derived from an EMBL/GenBank/DDBJ whole genome shotgun (WGS) entry which is preliminary data.</text>
</comment>
<dbReference type="EMBL" id="AWVQ01000074">
    <property type="protein sequence ID" value="ERK72902.1"/>
    <property type="molecule type" value="Genomic_DNA"/>
</dbReference>
<dbReference type="SUPFAM" id="SSF46689">
    <property type="entry name" value="Homeodomain-like"/>
    <property type="match status" value="1"/>
</dbReference>
<accession>U2TDY4</accession>
<feature type="DNA-binding region" description="H-T-H motif" evidence="2">
    <location>
        <begin position="41"/>
        <end position="60"/>
    </location>
</feature>
<protein>
    <submittedName>
        <fullName evidence="4">Transcriptional regulator, TetR family</fullName>
    </submittedName>
</protein>
<dbReference type="Pfam" id="PF00440">
    <property type="entry name" value="TetR_N"/>
    <property type="match status" value="1"/>
</dbReference>
<proteinExistence type="predicted"/>
<sequence length="212" mass="22747">MEVMESSTPSSRSRKAPEERREEILSAAASIALEQGLERITLRAVATRLGVRPGLISHYFPAAEDLVEEAFVRAATVERVQFFPAEGAPIERLAHFVDHIDSGASLPLARLWLNARHLSRFAPSLEATLREQDDLDRAELGAIIAAGVAAGEFAEVDPEAASIRLLIAVDGSGSYVNSTGDLSHPAQARFVADVAEWTLGLAPGTLARVVAR</sequence>
<dbReference type="PANTHER" id="PTHR30055">
    <property type="entry name" value="HTH-TYPE TRANSCRIPTIONAL REGULATOR RUTR"/>
    <property type="match status" value="1"/>
</dbReference>
<dbReference type="SUPFAM" id="SSF48498">
    <property type="entry name" value="Tetracyclin repressor-like, C-terminal domain"/>
    <property type="match status" value="1"/>
</dbReference>
<dbReference type="InterPro" id="IPR036271">
    <property type="entry name" value="Tet_transcr_reg_TetR-rel_C_sf"/>
</dbReference>
<dbReference type="PRINTS" id="PR00455">
    <property type="entry name" value="HTHTETR"/>
</dbReference>
<dbReference type="PATRIC" id="fig|1358026.3.peg.638"/>
<dbReference type="GO" id="GO:0003700">
    <property type="term" value="F:DNA-binding transcription factor activity"/>
    <property type="evidence" value="ECO:0007669"/>
    <property type="project" value="TreeGrafter"/>
</dbReference>
<evidence type="ECO:0000313" key="5">
    <source>
        <dbReference type="Proteomes" id="UP000016605"/>
    </source>
</evidence>
<gene>
    <name evidence="4" type="ORF">N136_00734</name>
</gene>
<dbReference type="InterPro" id="IPR001647">
    <property type="entry name" value="HTH_TetR"/>
</dbReference>
<dbReference type="Proteomes" id="UP000016605">
    <property type="component" value="Unassembled WGS sequence"/>
</dbReference>
<organism evidence="4 5">
    <name type="scientific">Leifsonia aquatica ATCC 14665</name>
    <dbReference type="NCBI Taxonomy" id="1358026"/>
    <lineage>
        <taxon>Bacteria</taxon>
        <taxon>Bacillati</taxon>
        <taxon>Actinomycetota</taxon>
        <taxon>Actinomycetes</taxon>
        <taxon>Micrococcales</taxon>
        <taxon>Microbacteriaceae</taxon>
        <taxon>Leifsonia</taxon>
    </lineage>
</organism>
<evidence type="ECO:0000256" key="2">
    <source>
        <dbReference type="PROSITE-ProRule" id="PRU00335"/>
    </source>
</evidence>
<evidence type="ECO:0000256" key="1">
    <source>
        <dbReference type="ARBA" id="ARBA00023125"/>
    </source>
</evidence>
<evidence type="ECO:0000313" key="4">
    <source>
        <dbReference type="EMBL" id="ERK72902.1"/>
    </source>
</evidence>
<reference evidence="4 5" key="1">
    <citation type="submission" date="2013-08" db="EMBL/GenBank/DDBJ databases">
        <authorList>
            <person name="Weinstock G."/>
            <person name="Sodergren E."/>
            <person name="Wylie T."/>
            <person name="Fulton L."/>
            <person name="Fulton R."/>
            <person name="Fronick C."/>
            <person name="O'Laughlin M."/>
            <person name="Godfrey J."/>
            <person name="Miner T."/>
            <person name="Herter B."/>
            <person name="Appelbaum E."/>
            <person name="Cordes M."/>
            <person name="Lek S."/>
            <person name="Wollam A."/>
            <person name="Pepin K.H."/>
            <person name="Palsikar V.B."/>
            <person name="Mitreva M."/>
            <person name="Wilson R.K."/>
        </authorList>
    </citation>
    <scope>NUCLEOTIDE SEQUENCE [LARGE SCALE GENOMIC DNA]</scope>
    <source>
        <strain evidence="4 5">ATCC 14665</strain>
    </source>
</reference>
<evidence type="ECO:0000259" key="3">
    <source>
        <dbReference type="PROSITE" id="PS50977"/>
    </source>
</evidence>
<dbReference type="InterPro" id="IPR009057">
    <property type="entry name" value="Homeodomain-like_sf"/>
</dbReference>
<dbReference type="PROSITE" id="PS50977">
    <property type="entry name" value="HTH_TETR_2"/>
    <property type="match status" value="1"/>
</dbReference>
<dbReference type="PANTHER" id="PTHR30055:SF223">
    <property type="entry name" value="HTH-TYPE TRANSCRIPTIONAL REGULATOR UIDR"/>
    <property type="match status" value="1"/>
</dbReference>
<keyword evidence="1 2" id="KW-0238">DNA-binding</keyword>
<dbReference type="InterPro" id="IPR050109">
    <property type="entry name" value="HTH-type_TetR-like_transc_reg"/>
</dbReference>
<dbReference type="AlphaFoldDB" id="U2TDY4"/>
<name>U2TDY4_LEIAQ</name>
<dbReference type="Gene3D" id="1.10.357.10">
    <property type="entry name" value="Tetracycline Repressor, domain 2"/>
    <property type="match status" value="1"/>
</dbReference>
<feature type="domain" description="HTH tetR-type" evidence="3">
    <location>
        <begin position="18"/>
        <end position="78"/>
    </location>
</feature>
<dbReference type="GO" id="GO:0000976">
    <property type="term" value="F:transcription cis-regulatory region binding"/>
    <property type="evidence" value="ECO:0007669"/>
    <property type="project" value="TreeGrafter"/>
</dbReference>